<dbReference type="HOGENOM" id="CLU_000249_0_0_1"/>
<keyword evidence="1" id="KW-0597">Phosphoprotein</keyword>
<feature type="compositionally biased region" description="Basic and acidic residues" evidence="2">
    <location>
        <begin position="292"/>
        <end position="303"/>
    </location>
</feature>
<gene>
    <name evidence="3" type="primary">Nf1</name>
</gene>
<sequence>MTQKPGEWASALLARFEDQLPNRIGAYGTQARMSQDQLVACLIHISRYRFSLVISGLTKMLQRVNEAALQNRHEPERCYFESLVIILTTLERCLTNQTKDTARFEEAMNVKLLLREISQFVDVQSDSNPNAAQLKALASKVLFALSQNHFSAVFNRISARIQELTSCSEENPDYNDIELIQHIDMDMIKLTKLLQETITKFRSKRAPPLILLYSLEKAIWNWIEYHPQEFQDLQRGTNRDISTCWEPLMDFVEYFKTENKKSKTLVWPLQMLLLILNPSCLEAVVNELQQSEKEKEKDKEKVASKSAQSTSRDKDFSAKQFIESIKRGLGQHSPSKQVTESAAIACVKLCKASTYINNTDSNNVVFKLVQFFINDLKALLFNPAKPFSRGQGYNFADIELMIDCWVSCFRINPHNIEALKVCLNLSSPQAYHFVIVCSLLRLAHIYVDFRLQNKNPFRIVNQPRLSWWPQTDVVHYRSAELRALFTDTLNKATQGYIAHTPLRYITSLTLKSKDTQKGLTRAEEGPAHKMLLLLLVRLIHADPTLLLNTQGKVAHEVQSSTLELINGLVSLVHQTTMPDVAQEAMEALLALHAPEKIEVWNPEAPINTFWDVSSQVLFSISQKLIQHQIANYTDVLKWLREILICRNTFLQRHKDYAHVGSQIAICKQAHIKMEVVFFMYLWSVDLDAVLTSLSCFGLLCEEAEICCSSDELTVGFIMPNYHIYQELAQLSTCEFGKFIIHIFINNNFV</sequence>
<dbReference type="OrthoDB" id="28245at2759"/>
<proteinExistence type="evidence at transcript level"/>
<dbReference type="VEuPathDB" id="VectorBase:FBgn0015269"/>
<dbReference type="ExpressionAtlas" id="Q1WWH0">
    <property type="expression patterns" value="baseline and differential"/>
</dbReference>
<dbReference type="PANTHER" id="PTHR10194">
    <property type="entry name" value="RAS GTPASE-ACTIVATING PROTEINS"/>
    <property type="match status" value="1"/>
</dbReference>
<dbReference type="EMBL" id="BT024936">
    <property type="protein sequence ID" value="ABE01166.1"/>
    <property type="molecule type" value="mRNA"/>
</dbReference>
<name>Q1WWH0_DROME</name>
<dbReference type="Bgee" id="FBgn0015269">
    <property type="expression patterns" value="Expressed in indirect flight muscle cell (Drosophila) in post-embryonic organism and 247 other cell types or tissues"/>
</dbReference>
<feature type="region of interest" description="Disordered" evidence="2">
    <location>
        <begin position="292"/>
        <end position="315"/>
    </location>
</feature>
<accession>Q1WWH0</accession>
<organism evidence="3">
    <name type="scientific">Drosophila melanogaster</name>
    <name type="common">Fruit fly</name>
    <dbReference type="NCBI Taxonomy" id="7227"/>
    <lineage>
        <taxon>Eukaryota</taxon>
        <taxon>Metazoa</taxon>
        <taxon>Ecdysozoa</taxon>
        <taxon>Arthropoda</taxon>
        <taxon>Hexapoda</taxon>
        <taxon>Insecta</taxon>
        <taxon>Pterygota</taxon>
        <taxon>Neoptera</taxon>
        <taxon>Endopterygota</taxon>
        <taxon>Diptera</taxon>
        <taxon>Brachycera</taxon>
        <taxon>Muscomorpha</taxon>
        <taxon>Ephydroidea</taxon>
        <taxon>Drosophilidae</taxon>
        <taxon>Drosophila</taxon>
        <taxon>Sophophora</taxon>
    </lineage>
</organism>
<evidence type="ECO:0000313" key="3">
    <source>
        <dbReference type="EMBL" id="ABE01166.1"/>
    </source>
</evidence>
<protein>
    <submittedName>
        <fullName evidence="3">IP16186p</fullName>
    </submittedName>
</protein>
<dbReference type="PANTHER" id="PTHR10194:SF142">
    <property type="entry name" value="NEUROFIBROMIN"/>
    <property type="match status" value="1"/>
</dbReference>
<evidence type="ECO:0000256" key="1">
    <source>
        <dbReference type="ARBA" id="ARBA00022553"/>
    </source>
</evidence>
<reference evidence="3" key="1">
    <citation type="submission" date="2006-03" db="EMBL/GenBank/DDBJ databases">
        <authorList>
            <person name="Stapleton M."/>
            <person name="Carlson J."/>
            <person name="Chavez C."/>
            <person name="Frise E."/>
            <person name="George R."/>
            <person name="Pacleb J."/>
            <person name="Park S."/>
            <person name="Wan K."/>
            <person name="Yu C."/>
            <person name="Celniker S."/>
        </authorList>
    </citation>
    <scope>NUCLEOTIDE SEQUENCE</scope>
</reference>
<evidence type="ECO:0000256" key="2">
    <source>
        <dbReference type="SAM" id="MobiDB-lite"/>
    </source>
</evidence>
<dbReference type="PeptideAtlas" id="Q1WWH0"/>
<dbReference type="InterPro" id="IPR039360">
    <property type="entry name" value="Ras_GTPase"/>
</dbReference>
<dbReference type="AlphaFoldDB" id="Q1WWH0"/>